<gene>
    <name evidence="1" type="ORF">NC653_002846</name>
</gene>
<name>A0AAD6WID2_9ROSI</name>
<comment type="caution">
    <text evidence="1">The sequence shown here is derived from an EMBL/GenBank/DDBJ whole genome shotgun (WGS) entry which is preliminary data.</text>
</comment>
<sequence length="93" mass="10238">MALKSPKVSGMAPVNLLSARSRTCSELKFARLDGISPENAFDLRLSILSCGKPPPIHSGMLPDRLLFPRSNVSKLDKFCKDNGSFPVRLLLLR</sequence>
<dbReference type="EMBL" id="JAQIZT010000001">
    <property type="protein sequence ID" value="KAJ7012936.1"/>
    <property type="molecule type" value="Genomic_DNA"/>
</dbReference>
<protein>
    <submittedName>
        <fullName evidence="1">Uncharacterized protein</fullName>
    </submittedName>
</protein>
<evidence type="ECO:0000313" key="1">
    <source>
        <dbReference type="EMBL" id="KAJ7012936.1"/>
    </source>
</evidence>
<organism evidence="1 2">
    <name type="scientific">Populus alba x Populus x berolinensis</name>
    <dbReference type="NCBI Taxonomy" id="444605"/>
    <lineage>
        <taxon>Eukaryota</taxon>
        <taxon>Viridiplantae</taxon>
        <taxon>Streptophyta</taxon>
        <taxon>Embryophyta</taxon>
        <taxon>Tracheophyta</taxon>
        <taxon>Spermatophyta</taxon>
        <taxon>Magnoliopsida</taxon>
        <taxon>eudicotyledons</taxon>
        <taxon>Gunneridae</taxon>
        <taxon>Pentapetalae</taxon>
        <taxon>rosids</taxon>
        <taxon>fabids</taxon>
        <taxon>Malpighiales</taxon>
        <taxon>Salicaceae</taxon>
        <taxon>Saliceae</taxon>
        <taxon>Populus</taxon>
    </lineage>
</organism>
<keyword evidence="2" id="KW-1185">Reference proteome</keyword>
<dbReference type="Proteomes" id="UP001164929">
    <property type="component" value="Chromosome 1"/>
</dbReference>
<accession>A0AAD6WID2</accession>
<evidence type="ECO:0000313" key="2">
    <source>
        <dbReference type="Proteomes" id="UP001164929"/>
    </source>
</evidence>
<dbReference type="AlphaFoldDB" id="A0AAD6WID2"/>
<reference evidence="1 2" key="1">
    <citation type="journal article" date="2023" name="Mol. Ecol. Resour.">
        <title>Chromosome-level genome assembly of a triploid poplar Populus alba 'Berolinensis'.</title>
        <authorList>
            <person name="Chen S."/>
            <person name="Yu Y."/>
            <person name="Wang X."/>
            <person name="Wang S."/>
            <person name="Zhang T."/>
            <person name="Zhou Y."/>
            <person name="He R."/>
            <person name="Meng N."/>
            <person name="Wang Y."/>
            <person name="Liu W."/>
            <person name="Liu Z."/>
            <person name="Liu J."/>
            <person name="Guo Q."/>
            <person name="Huang H."/>
            <person name="Sederoff R.R."/>
            <person name="Wang G."/>
            <person name="Qu G."/>
            <person name="Chen S."/>
        </authorList>
    </citation>
    <scope>NUCLEOTIDE SEQUENCE [LARGE SCALE GENOMIC DNA]</scope>
    <source>
        <strain evidence="1">SC-2020</strain>
    </source>
</reference>
<proteinExistence type="predicted"/>